<evidence type="ECO:0000313" key="5">
    <source>
        <dbReference type="Proteomes" id="UP000176689"/>
    </source>
</evidence>
<feature type="compositionally biased region" description="Low complexity" evidence="1">
    <location>
        <begin position="118"/>
        <end position="146"/>
    </location>
</feature>
<dbReference type="InterPro" id="IPR036366">
    <property type="entry name" value="PGBDSf"/>
</dbReference>
<dbReference type="AlphaFoldDB" id="A0A1F6E6P9"/>
<dbReference type="EMBL" id="MFLP01000034">
    <property type="protein sequence ID" value="OGG69316.1"/>
    <property type="molecule type" value="Genomic_DNA"/>
</dbReference>
<name>A0A1F6E6P9_9BACT</name>
<evidence type="ECO:0000313" key="4">
    <source>
        <dbReference type="EMBL" id="OGG69316.1"/>
    </source>
</evidence>
<gene>
    <name evidence="4" type="ORF">A3F27_01485</name>
</gene>
<feature type="signal peptide" evidence="2">
    <location>
        <begin position="1"/>
        <end position="21"/>
    </location>
</feature>
<dbReference type="SUPFAM" id="SSF47090">
    <property type="entry name" value="PGBD-like"/>
    <property type="match status" value="2"/>
</dbReference>
<feature type="chain" id="PRO_5009524066" description="Peptidoglycan binding-like domain-containing protein" evidence="2">
    <location>
        <begin position="22"/>
        <end position="349"/>
    </location>
</feature>
<accession>A0A1F6E6P9</accession>
<sequence>MKKFLISSSIAALLLPGLALADYNDVSLTASTVLSVGGATLNVHGTTAVVESITVGASSFTVTLQPSSSIEIQSTAHLTLATNAEPAYISTNTCSDTESILKLVSSMGSATITVTPGSACSGTATGSTSNTSTTSTGSGSNGAPVASGGGGGGGSVVRAITPELPVATPAVSTTPATTVSASGSLTADFGIGAKGVDVEALQSFLEARGFLTMPAGVAKGTYGALTRTAVRAYQQSKGISQTGYVGPMTRASVNAELGAGTSMAAPASASASGSLSADFGIGAKGSDVETLQTLLESKGFLTMPAGVSKGTYGALTRTAVRAYQESKGISQTGYIGPLTRAAVNAELGQ</sequence>
<proteinExistence type="predicted"/>
<dbReference type="Pfam" id="PF01471">
    <property type="entry name" value="PG_binding_1"/>
    <property type="match status" value="2"/>
</dbReference>
<comment type="caution">
    <text evidence="4">The sequence shown here is derived from an EMBL/GenBank/DDBJ whole genome shotgun (WGS) entry which is preliminary data.</text>
</comment>
<feature type="region of interest" description="Disordered" evidence="1">
    <location>
        <begin position="118"/>
        <end position="158"/>
    </location>
</feature>
<protein>
    <recommendedName>
        <fullName evidence="3">Peptidoglycan binding-like domain-containing protein</fullName>
    </recommendedName>
</protein>
<reference evidence="4 5" key="1">
    <citation type="journal article" date="2016" name="Nat. Commun.">
        <title>Thousands of microbial genomes shed light on interconnected biogeochemical processes in an aquifer system.</title>
        <authorList>
            <person name="Anantharaman K."/>
            <person name="Brown C.T."/>
            <person name="Hug L.A."/>
            <person name="Sharon I."/>
            <person name="Castelle C.J."/>
            <person name="Probst A.J."/>
            <person name="Thomas B.C."/>
            <person name="Singh A."/>
            <person name="Wilkins M.J."/>
            <person name="Karaoz U."/>
            <person name="Brodie E.L."/>
            <person name="Williams K.H."/>
            <person name="Hubbard S.S."/>
            <person name="Banfield J.F."/>
        </authorList>
    </citation>
    <scope>NUCLEOTIDE SEQUENCE [LARGE SCALE GENOMIC DNA]</scope>
</reference>
<organism evidence="4 5">
    <name type="scientific">Candidatus Kaiserbacteria bacterium RIFCSPHIGHO2_12_FULL_53_13</name>
    <dbReference type="NCBI Taxonomy" id="1798502"/>
    <lineage>
        <taxon>Bacteria</taxon>
        <taxon>Candidatus Kaiseribacteriota</taxon>
    </lineage>
</organism>
<evidence type="ECO:0000256" key="1">
    <source>
        <dbReference type="SAM" id="MobiDB-lite"/>
    </source>
</evidence>
<evidence type="ECO:0000259" key="3">
    <source>
        <dbReference type="Pfam" id="PF01471"/>
    </source>
</evidence>
<dbReference type="InterPro" id="IPR002477">
    <property type="entry name" value="Peptidoglycan-bd-like"/>
</dbReference>
<dbReference type="Proteomes" id="UP000176689">
    <property type="component" value="Unassembled WGS sequence"/>
</dbReference>
<dbReference type="Gene3D" id="1.10.101.10">
    <property type="entry name" value="PGBD-like superfamily/PGBD"/>
    <property type="match status" value="2"/>
</dbReference>
<keyword evidence="2" id="KW-0732">Signal</keyword>
<feature type="domain" description="Peptidoglycan binding-like" evidence="3">
    <location>
        <begin position="285"/>
        <end position="342"/>
    </location>
</feature>
<dbReference type="InterPro" id="IPR036365">
    <property type="entry name" value="PGBD-like_sf"/>
</dbReference>
<evidence type="ECO:0000256" key="2">
    <source>
        <dbReference type="SAM" id="SignalP"/>
    </source>
</evidence>
<feature type="domain" description="Peptidoglycan binding-like" evidence="3">
    <location>
        <begin position="195"/>
        <end position="251"/>
    </location>
</feature>